<dbReference type="InterPro" id="IPR000522">
    <property type="entry name" value="ABC_transptr_permease_BtuC"/>
</dbReference>
<gene>
    <name evidence="9" type="ORF">EP073_08420</name>
</gene>
<dbReference type="EMBL" id="CP035108">
    <property type="protein sequence ID" value="QAR33422.1"/>
    <property type="molecule type" value="Genomic_DNA"/>
</dbReference>
<feature type="transmembrane region" description="Helical" evidence="8">
    <location>
        <begin position="125"/>
        <end position="144"/>
    </location>
</feature>
<dbReference type="Gene3D" id="1.10.3470.10">
    <property type="entry name" value="ABC transporter involved in vitamin B12 uptake, BtuC"/>
    <property type="match status" value="1"/>
</dbReference>
<feature type="transmembrane region" description="Helical" evidence="8">
    <location>
        <begin position="99"/>
        <end position="118"/>
    </location>
</feature>
<evidence type="ECO:0000256" key="7">
    <source>
        <dbReference type="ARBA" id="ARBA00023136"/>
    </source>
</evidence>
<feature type="transmembrane region" description="Helical" evidence="8">
    <location>
        <begin position="70"/>
        <end position="87"/>
    </location>
</feature>
<dbReference type="Proteomes" id="UP000287502">
    <property type="component" value="Chromosome"/>
</dbReference>
<comment type="subcellular location">
    <subcellularLocation>
        <location evidence="1">Cell membrane</location>
        <topology evidence="1">Multi-pass membrane protein</topology>
    </subcellularLocation>
</comment>
<dbReference type="FunFam" id="1.10.3470.10:FF:000001">
    <property type="entry name" value="Vitamin B12 ABC transporter permease BtuC"/>
    <property type="match status" value="1"/>
</dbReference>
<evidence type="ECO:0000313" key="9">
    <source>
        <dbReference type="EMBL" id="QAR33422.1"/>
    </source>
</evidence>
<dbReference type="KEGG" id="gtl:EP073_08420"/>
<evidence type="ECO:0000256" key="8">
    <source>
        <dbReference type="SAM" id="Phobius"/>
    </source>
</evidence>
<evidence type="ECO:0000256" key="3">
    <source>
        <dbReference type="ARBA" id="ARBA00022448"/>
    </source>
</evidence>
<feature type="transmembrane region" description="Helical" evidence="8">
    <location>
        <begin position="15"/>
        <end position="34"/>
    </location>
</feature>
<feature type="transmembrane region" description="Helical" evidence="8">
    <location>
        <begin position="156"/>
        <end position="177"/>
    </location>
</feature>
<accession>A0A410JZ38</accession>
<feature type="transmembrane region" description="Helical" evidence="8">
    <location>
        <begin position="310"/>
        <end position="330"/>
    </location>
</feature>
<reference evidence="9 10" key="1">
    <citation type="submission" date="2019-01" db="EMBL/GenBank/DDBJ databases">
        <title>Geovibrio thiophilus DSM 11263, complete genome.</title>
        <authorList>
            <person name="Spring S."/>
            <person name="Bunk B."/>
            <person name="Sproer C."/>
        </authorList>
    </citation>
    <scope>NUCLEOTIDE SEQUENCE [LARGE SCALE GENOMIC DNA]</scope>
    <source>
        <strain evidence="9 10">DSM 11263</strain>
    </source>
</reference>
<evidence type="ECO:0000256" key="2">
    <source>
        <dbReference type="ARBA" id="ARBA00007935"/>
    </source>
</evidence>
<evidence type="ECO:0000256" key="4">
    <source>
        <dbReference type="ARBA" id="ARBA00022475"/>
    </source>
</evidence>
<keyword evidence="6 8" id="KW-1133">Transmembrane helix</keyword>
<dbReference type="RefSeq" id="WP_128466708.1">
    <property type="nucleotide sequence ID" value="NZ_CP035108.1"/>
</dbReference>
<feature type="transmembrane region" description="Helical" evidence="8">
    <location>
        <begin position="242"/>
        <end position="269"/>
    </location>
</feature>
<evidence type="ECO:0000313" key="10">
    <source>
        <dbReference type="Proteomes" id="UP000287502"/>
    </source>
</evidence>
<dbReference type="PANTHER" id="PTHR30472">
    <property type="entry name" value="FERRIC ENTEROBACTIN TRANSPORT SYSTEM PERMEASE PROTEIN"/>
    <property type="match status" value="1"/>
</dbReference>
<dbReference type="SUPFAM" id="SSF81345">
    <property type="entry name" value="ABC transporter involved in vitamin B12 uptake, BtuC"/>
    <property type="match status" value="1"/>
</dbReference>
<dbReference type="GO" id="GO:0033214">
    <property type="term" value="P:siderophore-iron import into cell"/>
    <property type="evidence" value="ECO:0007669"/>
    <property type="project" value="TreeGrafter"/>
</dbReference>
<protein>
    <submittedName>
        <fullName evidence="9">Iron ABC transporter permease</fullName>
    </submittedName>
</protein>
<proteinExistence type="inferred from homology"/>
<dbReference type="GO" id="GO:0022857">
    <property type="term" value="F:transmembrane transporter activity"/>
    <property type="evidence" value="ECO:0007669"/>
    <property type="project" value="InterPro"/>
</dbReference>
<dbReference type="Pfam" id="PF01032">
    <property type="entry name" value="FecCD"/>
    <property type="match status" value="1"/>
</dbReference>
<organism evidence="9 10">
    <name type="scientific">Geovibrio thiophilus</name>
    <dbReference type="NCBI Taxonomy" id="139438"/>
    <lineage>
        <taxon>Bacteria</taxon>
        <taxon>Pseudomonadati</taxon>
        <taxon>Deferribacterota</taxon>
        <taxon>Deferribacteres</taxon>
        <taxon>Deferribacterales</taxon>
        <taxon>Geovibrionaceae</taxon>
        <taxon>Geovibrio</taxon>
    </lineage>
</organism>
<evidence type="ECO:0000256" key="5">
    <source>
        <dbReference type="ARBA" id="ARBA00022692"/>
    </source>
</evidence>
<dbReference type="AlphaFoldDB" id="A0A410JZ38"/>
<evidence type="ECO:0000256" key="1">
    <source>
        <dbReference type="ARBA" id="ARBA00004651"/>
    </source>
</evidence>
<keyword evidence="10" id="KW-1185">Reference proteome</keyword>
<keyword evidence="3" id="KW-0813">Transport</keyword>
<comment type="similarity">
    <text evidence="2">Belongs to the binding-protein-dependent transport system permease family. FecCD subfamily.</text>
</comment>
<dbReference type="PANTHER" id="PTHR30472:SF68">
    <property type="entry name" value="FERRICHROME TRANSPORT SYSTEM PERMEASE PROTEIN FHUB"/>
    <property type="match status" value="1"/>
</dbReference>
<evidence type="ECO:0000256" key="6">
    <source>
        <dbReference type="ARBA" id="ARBA00022989"/>
    </source>
</evidence>
<sequence>MKYGAETDPESGKRILTGALGAGLLLCGLIVSVAKGSVGISFGEFLAVFTSADANQGIYQVIMNIRLPRILVGGLVGINLALSGAILQSVLKNPLADPGIIGISAGAGLAAMTVMILFPSQSAVIPPAAFLGAVGAALIIYFIAYDSGAHTLRLVLAGVALSAFLGAFMSGLTVLFSDRVQGTVNWMAGALNGKSWNHFYMVLPYSVIGLVGAVFGSKYLNILALGDDIARGLGLNVERAKFMLTILAALLAASAVSAVGLLGFVGLIIPHITRLIIGSDNRFLIPFSALFGAVTVIFADTAARTLFSPYELPVGILMAFLGAPFFLYLLTRGVK</sequence>
<feature type="transmembrane region" description="Helical" evidence="8">
    <location>
        <begin position="281"/>
        <end position="298"/>
    </location>
</feature>
<feature type="transmembrane region" description="Helical" evidence="8">
    <location>
        <begin position="198"/>
        <end position="222"/>
    </location>
</feature>
<dbReference type="GO" id="GO:0005886">
    <property type="term" value="C:plasma membrane"/>
    <property type="evidence" value="ECO:0007669"/>
    <property type="project" value="UniProtKB-SubCell"/>
</dbReference>
<keyword evidence="4" id="KW-1003">Cell membrane</keyword>
<dbReference type="CDD" id="cd06550">
    <property type="entry name" value="TM_ABC_iron-siderophores_like"/>
    <property type="match status" value="1"/>
</dbReference>
<dbReference type="OrthoDB" id="9811721at2"/>
<keyword evidence="5 8" id="KW-0812">Transmembrane</keyword>
<keyword evidence="7 8" id="KW-0472">Membrane</keyword>
<name>A0A410JZ38_9BACT</name>
<dbReference type="InterPro" id="IPR037294">
    <property type="entry name" value="ABC_BtuC-like"/>
</dbReference>